<evidence type="ECO:0000259" key="2">
    <source>
        <dbReference type="Pfam" id="PF13239"/>
    </source>
</evidence>
<dbReference type="Proteomes" id="UP001499967">
    <property type="component" value="Unassembled WGS sequence"/>
</dbReference>
<organism evidence="3 4">
    <name type="scientific">Pseudonocardia zijingensis</name>
    <dbReference type="NCBI Taxonomy" id="153376"/>
    <lineage>
        <taxon>Bacteria</taxon>
        <taxon>Bacillati</taxon>
        <taxon>Actinomycetota</taxon>
        <taxon>Actinomycetes</taxon>
        <taxon>Pseudonocardiales</taxon>
        <taxon>Pseudonocardiaceae</taxon>
        <taxon>Pseudonocardia</taxon>
    </lineage>
</organism>
<keyword evidence="1" id="KW-0812">Transmembrane</keyword>
<evidence type="ECO:0000256" key="1">
    <source>
        <dbReference type="SAM" id="Phobius"/>
    </source>
</evidence>
<dbReference type="EMBL" id="BAAAHP010000014">
    <property type="protein sequence ID" value="GAA0922557.1"/>
    <property type="molecule type" value="Genomic_DNA"/>
</dbReference>
<feature type="transmembrane region" description="Helical" evidence="1">
    <location>
        <begin position="54"/>
        <end position="73"/>
    </location>
</feature>
<feature type="transmembrane region" description="Helical" evidence="1">
    <location>
        <begin position="29"/>
        <end position="48"/>
    </location>
</feature>
<name>A0ABN1P5J8_9PSEU</name>
<accession>A0ABN1P5J8</accession>
<sequence length="95" mass="11117">MDDDHDSRPETGDELRTRAVQRLRARRDFPGHVAIYLAVNLFLIGIWWFTGAGFFWPVFPIFAWGIGVAGHAWDVYGRGEPTEEQIRREMDRLRK</sequence>
<keyword evidence="4" id="KW-1185">Reference proteome</keyword>
<comment type="caution">
    <text evidence="3">The sequence shown here is derived from an EMBL/GenBank/DDBJ whole genome shotgun (WGS) entry which is preliminary data.</text>
</comment>
<keyword evidence="1" id="KW-0472">Membrane</keyword>
<dbReference type="RefSeq" id="WP_343938622.1">
    <property type="nucleotide sequence ID" value="NZ_BAAAHP010000014.1"/>
</dbReference>
<dbReference type="InterPro" id="IPR025698">
    <property type="entry name" value="2TM_dom"/>
</dbReference>
<proteinExistence type="predicted"/>
<keyword evidence="1" id="KW-1133">Transmembrane helix</keyword>
<evidence type="ECO:0000313" key="4">
    <source>
        <dbReference type="Proteomes" id="UP001499967"/>
    </source>
</evidence>
<reference evidence="3 4" key="1">
    <citation type="journal article" date="2019" name="Int. J. Syst. Evol. Microbiol.">
        <title>The Global Catalogue of Microorganisms (GCM) 10K type strain sequencing project: providing services to taxonomists for standard genome sequencing and annotation.</title>
        <authorList>
            <consortium name="The Broad Institute Genomics Platform"/>
            <consortium name="The Broad Institute Genome Sequencing Center for Infectious Disease"/>
            <person name="Wu L."/>
            <person name="Ma J."/>
        </authorList>
    </citation>
    <scope>NUCLEOTIDE SEQUENCE [LARGE SCALE GENOMIC DNA]</scope>
    <source>
        <strain evidence="3 4">JCM 11117</strain>
    </source>
</reference>
<feature type="domain" description="2TM" evidence="2">
    <location>
        <begin position="18"/>
        <end position="89"/>
    </location>
</feature>
<gene>
    <name evidence="3" type="ORF">GCM10009559_06190</name>
</gene>
<evidence type="ECO:0000313" key="3">
    <source>
        <dbReference type="EMBL" id="GAA0922557.1"/>
    </source>
</evidence>
<dbReference type="Pfam" id="PF13239">
    <property type="entry name" value="2TM"/>
    <property type="match status" value="1"/>
</dbReference>
<protein>
    <recommendedName>
        <fullName evidence="2">2TM domain-containing protein</fullName>
    </recommendedName>
</protein>